<dbReference type="InterPro" id="IPR003615">
    <property type="entry name" value="HNH_nuc"/>
</dbReference>
<organism evidence="2 3">
    <name type="scientific">Dictyobacter alpinus</name>
    <dbReference type="NCBI Taxonomy" id="2014873"/>
    <lineage>
        <taxon>Bacteria</taxon>
        <taxon>Bacillati</taxon>
        <taxon>Chloroflexota</taxon>
        <taxon>Ktedonobacteria</taxon>
        <taxon>Ktedonobacterales</taxon>
        <taxon>Dictyobacteraceae</taxon>
        <taxon>Dictyobacter</taxon>
    </lineage>
</organism>
<dbReference type="SMART" id="SM00507">
    <property type="entry name" value="HNHc"/>
    <property type="match status" value="1"/>
</dbReference>
<dbReference type="InterPro" id="IPR002711">
    <property type="entry name" value="HNH"/>
</dbReference>
<dbReference type="EMBL" id="BIFT01000001">
    <property type="protein sequence ID" value="GCE29089.1"/>
    <property type="molecule type" value="Genomic_DNA"/>
</dbReference>
<dbReference type="InterPro" id="IPR025938">
    <property type="entry name" value="RRXRR_dom"/>
</dbReference>
<dbReference type="NCBIfam" id="NF040563">
    <property type="entry name" value="guided_IscB"/>
    <property type="match status" value="1"/>
</dbReference>
<evidence type="ECO:0000313" key="2">
    <source>
        <dbReference type="EMBL" id="GCE29089.1"/>
    </source>
</evidence>
<evidence type="ECO:0000313" key="3">
    <source>
        <dbReference type="Proteomes" id="UP000287171"/>
    </source>
</evidence>
<dbReference type="InterPro" id="IPR052892">
    <property type="entry name" value="NA-targeting_endonuclease"/>
</dbReference>
<accession>A0A402BCL6</accession>
<dbReference type="Proteomes" id="UP000287171">
    <property type="component" value="Unassembled WGS sequence"/>
</dbReference>
<reference evidence="3" key="1">
    <citation type="submission" date="2018-12" db="EMBL/GenBank/DDBJ databases">
        <title>Tengunoibacter tsumagoiensis gen. nov., sp. nov., Dictyobacter kobayashii sp. nov., D. alpinus sp. nov., and D. joshuensis sp. nov. and description of Dictyobacteraceae fam. nov. within the order Ktedonobacterales isolated from Tengu-no-mugimeshi.</title>
        <authorList>
            <person name="Wang C.M."/>
            <person name="Zheng Y."/>
            <person name="Sakai Y."/>
            <person name="Toyoda A."/>
            <person name="Minakuchi Y."/>
            <person name="Abe K."/>
            <person name="Yokota A."/>
            <person name="Yabe S."/>
        </authorList>
    </citation>
    <scope>NUCLEOTIDE SEQUENCE [LARGE SCALE GENOMIC DNA]</scope>
    <source>
        <strain evidence="3">Uno16</strain>
    </source>
</reference>
<comment type="caution">
    <text evidence="2">The sequence shown here is derived from an EMBL/GenBank/DDBJ whole genome shotgun (WGS) entry which is preliminary data.</text>
</comment>
<dbReference type="GO" id="GO:0003676">
    <property type="term" value="F:nucleic acid binding"/>
    <property type="evidence" value="ECO:0007669"/>
    <property type="project" value="InterPro"/>
</dbReference>
<protein>
    <recommendedName>
        <fullName evidence="1">HNH nuclease domain-containing protein</fullName>
    </recommendedName>
</protein>
<dbReference type="PANTHER" id="PTHR33877">
    <property type="entry name" value="SLL1193 PROTEIN"/>
    <property type="match status" value="1"/>
</dbReference>
<sequence length="448" mass="50707">MSNVFVVDTNKKPLDPVHPGEARRLLSQGKAAVWRRFPFTIILKSEGRTSTIQPLRIKLDPGSKTTGIAIVNDASGEVVFAAELSHRGQAIKASLDDRRAVRRSRRQRKTRYRKARWANRKRKPGWMPPSLESRIANIVTWVSRFSRYAPIQAISQELVKFDMQLMENAEISGVHYQQGTLQGYEIREYLLEKWNRTCSYCGKKDIPLQIEHIHPRANGGTNRISNLCLACEKCNSAKDTRDIKDFLKKKPEVLKKILAQAKSPLKDAAVVNVTRWALHEHVKATGLPVECGSGGLTKFNRTTRTLPKTHWIDAANVGRSTPADLIIKGVKPLVIKATGNGRRKMCVTDAYGFPKQHKERKGFSMGYRTGDVVRAITPKGTYQGRIAIRHRPSFRLGKIDVHPKYMRRLHRVDGYEYVHERSASCSSPWVNRGVPASRDFKDGSQHGM</sequence>
<dbReference type="AlphaFoldDB" id="A0A402BCL6"/>
<dbReference type="Pfam" id="PF01844">
    <property type="entry name" value="HNH"/>
    <property type="match status" value="1"/>
</dbReference>
<keyword evidence="3" id="KW-1185">Reference proteome</keyword>
<dbReference type="InterPro" id="IPR047693">
    <property type="entry name" value="RNA-guided_IscB-like"/>
</dbReference>
<dbReference type="Gene3D" id="1.10.30.50">
    <property type="match status" value="1"/>
</dbReference>
<proteinExistence type="predicted"/>
<dbReference type="Pfam" id="PF14239">
    <property type="entry name" value="RRXRR"/>
    <property type="match status" value="1"/>
</dbReference>
<gene>
    <name evidence="2" type="ORF">KDA_45730</name>
</gene>
<dbReference type="CDD" id="cd00085">
    <property type="entry name" value="HNHc"/>
    <property type="match status" value="1"/>
</dbReference>
<dbReference type="PANTHER" id="PTHR33877:SF2">
    <property type="entry name" value="OS07G0170200 PROTEIN"/>
    <property type="match status" value="1"/>
</dbReference>
<dbReference type="GO" id="GO:0004519">
    <property type="term" value="F:endonuclease activity"/>
    <property type="evidence" value="ECO:0007669"/>
    <property type="project" value="InterPro"/>
</dbReference>
<evidence type="ECO:0000259" key="1">
    <source>
        <dbReference type="SMART" id="SM00507"/>
    </source>
</evidence>
<dbReference type="OrthoDB" id="147034at2"/>
<dbReference type="GO" id="GO:0008270">
    <property type="term" value="F:zinc ion binding"/>
    <property type="evidence" value="ECO:0007669"/>
    <property type="project" value="InterPro"/>
</dbReference>
<feature type="domain" description="HNH nuclease" evidence="1">
    <location>
        <begin position="185"/>
        <end position="236"/>
    </location>
</feature>
<name>A0A402BCL6_9CHLR</name>